<dbReference type="SMART" id="SM00490">
    <property type="entry name" value="HELICc"/>
    <property type="match status" value="1"/>
</dbReference>
<dbReference type="Pfam" id="PF03368">
    <property type="entry name" value="Dicer_dimer"/>
    <property type="match status" value="1"/>
</dbReference>
<evidence type="ECO:0000256" key="5">
    <source>
        <dbReference type="ARBA" id="ARBA00022737"/>
    </source>
</evidence>
<dbReference type="SMART" id="SM00487">
    <property type="entry name" value="DEXDc"/>
    <property type="match status" value="1"/>
</dbReference>
<dbReference type="OrthoDB" id="416741at2759"/>
<evidence type="ECO:0000259" key="19">
    <source>
        <dbReference type="PROSITE" id="PS51327"/>
    </source>
</evidence>
<dbReference type="Gene3D" id="3.30.160.380">
    <property type="entry name" value="Dicer dimerisation domain"/>
    <property type="match status" value="1"/>
</dbReference>
<dbReference type="EMBL" id="LFZN01000036">
    <property type="protein sequence ID" value="KXT02887.1"/>
    <property type="molecule type" value="Genomic_DNA"/>
</dbReference>
<accession>A0A139HKI7</accession>
<dbReference type="SUPFAM" id="SSF69065">
    <property type="entry name" value="RNase III domain-like"/>
    <property type="match status" value="2"/>
</dbReference>
<name>A0A139HKI7_9PEZI</name>
<evidence type="ECO:0000256" key="12">
    <source>
        <dbReference type="ARBA" id="ARBA00023118"/>
    </source>
</evidence>
<dbReference type="Pfam" id="PF00270">
    <property type="entry name" value="DEAD"/>
    <property type="match status" value="1"/>
</dbReference>
<dbReference type="GO" id="GO:0051607">
    <property type="term" value="P:defense response to virus"/>
    <property type="evidence" value="ECO:0007669"/>
    <property type="project" value="UniProtKB-KW"/>
</dbReference>
<evidence type="ECO:0008006" key="22">
    <source>
        <dbReference type="Google" id="ProtNLM"/>
    </source>
</evidence>
<dbReference type="InterPro" id="IPR000999">
    <property type="entry name" value="RNase_III_dom"/>
</dbReference>
<evidence type="ECO:0000256" key="10">
    <source>
        <dbReference type="ARBA" id="ARBA00022842"/>
    </source>
</evidence>
<evidence type="ECO:0000256" key="8">
    <source>
        <dbReference type="ARBA" id="ARBA00022806"/>
    </source>
</evidence>
<evidence type="ECO:0000313" key="20">
    <source>
        <dbReference type="EMBL" id="KXT02887.1"/>
    </source>
</evidence>
<evidence type="ECO:0000259" key="16">
    <source>
        <dbReference type="PROSITE" id="PS50142"/>
    </source>
</evidence>
<evidence type="ECO:0000256" key="4">
    <source>
        <dbReference type="ARBA" id="ARBA00022723"/>
    </source>
</evidence>
<keyword evidence="7" id="KW-0378">Hydrolase</keyword>
<feature type="domain" description="RNase III" evidence="16">
    <location>
        <begin position="1088"/>
        <end position="1272"/>
    </location>
</feature>
<keyword evidence="5" id="KW-0677">Repeat</keyword>
<dbReference type="Pfam" id="PF00271">
    <property type="entry name" value="Helicase_C"/>
    <property type="match status" value="1"/>
</dbReference>
<dbReference type="FunFam" id="1.10.1520.10:FF:000032">
    <property type="entry name" value="Dicer-like protein 2"/>
    <property type="match status" value="1"/>
</dbReference>
<keyword evidence="4" id="KW-0479">Metal-binding</keyword>
<dbReference type="GO" id="GO:0030422">
    <property type="term" value="P:siRNA processing"/>
    <property type="evidence" value="ECO:0007669"/>
    <property type="project" value="TreeGrafter"/>
</dbReference>
<dbReference type="PROSITE" id="PS51192">
    <property type="entry name" value="HELICASE_ATP_BIND_1"/>
    <property type="match status" value="1"/>
</dbReference>
<dbReference type="InterPro" id="IPR036389">
    <property type="entry name" value="RNase_III_sf"/>
</dbReference>
<dbReference type="PROSITE" id="PS50142">
    <property type="entry name" value="RNASE_3_2"/>
    <property type="match status" value="2"/>
</dbReference>
<dbReference type="GO" id="GO:0046872">
    <property type="term" value="F:metal ion binding"/>
    <property type="evidence" value="ECO:0007669"/>
    <property type="project" value="UniProtKB-KW"/>
</dbReference>
<evidence type="ECO:0000256" key="15">
    <source>
        <dbReference type="PROSITE-ProRule" id="PRU00657"/>
    </source>
</evidence>
<keyword evidence="12" id="KW-0051">Antiviral defense</keyword>
<evidence type="ECO:0000256" key="9">
    <source>
        <dbReference type="ARBA" id="ARBA00022840"/>
    </source>
</evidence>
<dbReference type="SUPFAM" id="SSF52540">
    <property type="entry name" value="P-loop containing nucleoside triphosphate hydrolases"/>
    <property type="match status" value="1"/>
</dbReference>
<feature type="domain" description="Helicase ATP-binding" evidence="17">
    <location>
        <begin position="28"/>
        <end position="204"/>
    </location>
</feature>
<keyword evidence="9" id="KW-0067">ATP-binding</keyword>
<evidence type="ECO:0000313" key="21">
    <source>
        <dbReference type="Proteomes" id="UP000070133"/>
    </source>
</evidence>
<evidence type="ECO:0000259" key="18">
    <source>
        <dbReference type="PROSITE" id="PS51194"/>
    </source>
</evidence>
<dbReference type="PROSITE" id="PS51327">
    <property type="entry name" value="DICER_DSRBF"/>
    <property type="match status" value="1"/>
</dbReference>
<dbReference type="GO" id="GO:0005634">
    <property type="term" value="C:nucleus"/>
    <property type="evidence" value="ECO:0007669"/>
    <property type="project" value="TreeGrafter"/>
</dbReference>
<dbReference type="Gene3D" id="3.40.50.300">
    <property type="entry name" value="P-loop containing nucleotide triphosphate hydrolases"/>
    <property type="match status" value="2"/>
</dbReference>
<dbReference type="InterPro" id="IPR038248">
    <property type="entry name" value="Dicer_dimer_sf"/>
</dbReference>
<keyword evidence="13" id="KW-0464">Manganese</keyword>
<feature type="domain" description="Helicase C-terminal" evidence="18">
    <location>
        <begin position="370"/>
        <end position="558"/>
    </location>
</feature>
<organism evidence="20 21">
    <name type="scientific">Pseudocercospora eumusae</name>
    <dbReference type="NCBI Taxonomy" id="321146"/>
    <lineage>
        <taxon>Eukaryota</taxon>
        <taxon>Fungi</taxon>
        <taxon>Dikarya</taxon>
        <taxon>Ascomycota</taxon>
        <taxon>Pezizomycotina</taxon>
        <taxon>Dothideomycetes</taxon>
        <taxon>Dothideomycetidae</taxon>
        <taxon>Mycosphaerellales</taxon>
        <taxon>Mycosphaerellaceae</taxon>
        <taxon>Pseudocercospora</taxon>
    </lineage>
</organism>
<dbReference type="PANTHER" id="PTHR14950:SF37">
    <property type="entry name" value="ENDORIBONUCLEASE DICER"/>
    <property type="match status" value="1"/>
</dbReference>
<dbReference type="GO" id="GO:0005524">
    <property type="term" value="F:ATP binding"/>
    <property type="evidence" value="ECO:0007669"/>
    <property type="project" value="UniProtKB-KW"/>
</dbReference>
<evidence type="ECO:0000256" key="14">
    <source>
        <dbReference type="ARBA" id="ARBA00025403"/>
    </source>
</evidence>
<keyword evidence="11 15" id="KW-0694">RNA-binding</keyword>
<dbReference type="Proteomes" id="UP000070133">
    <property type="component" value="Unassembled WGS sequence"/>
</dbReference>
<keyword evidence="8" id="KW-0347">Helicase</keyword>
<keyword evidence="3" id="KW-0930">Antiviral protein</keyword>
<dbReference type="GO" id="GO:0050688">
    <property type="term" value="P:regulation of defense response to virus"/>
    <property type="evidence" value="ECO:0007669"/>
    <property type="project" value="UniProtKB-KW"/>
</dbReference>
<dbReference type="PROSITE" id="PS51194">
    <property type="entry name" value="HELICASE_CTER"/>
    <property type="match status" value="1"/>
</dbReference>
<comment type="cofactor">
    <cofactor evidence="1">
        <name>Mn(2+)</name>
        <dbReference type="ChEBI" id="CHEBI:29035"/>
    </cofactor>
</comment>
<dbReference type="InterPro" id="IPR005034">
    <property type="entry name" value="Dicer_dimerisation"/>
</dbReference>
<dbReference type="GO" id="GO:0005737">
    <property type="term" value="C:cytoplasm"/>
    <property type="evidence" value="ECO:0007669"/>
    <property type="project" value="TreeGrafter"/>
</dbReference>
<evidence type="ECO:0000256" key="11">
    <source>
        <dbReference type="ARBA" id="ARBA00022884"/>
    </source>
</evidence>
<feature type="domain" description="RNase III" evidence="16">
    <location>
        <begin position="919"/>
        <end position="1048"/>
    </location>
</feature>
<comment type="caution">
    <text evidence="20">The sequence shown here is derived from an EMBL/GenBank/DDBJ whole genome shotgun (WGS) entry which is preliminary data.</text>
</comment>
<dbReference type="InterPro" id="IPR011545">
    <property type="entry name" value="DEAD/DEAH_box_helicase_dom"/>
</dbReference>
<dbReference type="GO" id="GO:0004386">
    <property type="term" value="F:helicase activity"/>
    <property type="evidence" value="ECO:0007669"/>
    <property type="project" value="UniProtKB-KW"/>
</dbReference>
<proteinExistence type="inferred from homology"/>
<dbReference type="Pfam" id="PF00636">
    <property type="entry name" value="Ribonuclease_3"/>
    <property type="match status" value="2"/>
</dbReference>
<keyword evidence="10" id="KW-0460">Magnesium</keyword>
<comment type="cofactor">
    <cofactor evidence="2">
        <name>Mg(2+)</name>
        <dbReference type="ChEBI" id="CHEBI:18420"/>
    </cofactor>
</comment>
<dbReference type="PROSITE" id="PS00517">
    <property type="entry name" value="RNASE_3_1"/>
    <property type="match status" value="1"/>
</dbReference>
<evidence type="ECO:0000256" key="6">
    <source>
        <dbReference type="ARBA" id="ARBA00022741"/>
    </source>
</evidence>
<dbReference type="InterPro" id="IPR014001">
    <property type="entry name" value="Helicase_ATP-bd"/>
</dbReference>
<dbReference type="STRING" id="321146.A0A139HKI7"/>
<dbReference type="GO" id="GO:0003723">
    <property type="term" value="F:RNA binding"/>
    <property type="evidence" value="ECO:0007669"/>
    <property type="project" value="UniProtKB-UniRule"/>
</dbReference>
<evidence type="ECO:0000256" key="13">
    <source>
        <dbReference type="ARBA" id="ARBA00023211"/>
    </source>
</evidence>
<feature type="domain" description="Dicer dsRNA-binding fold" evidence="19">
    <location>
        <begin position="562"/>
        <end position="659"/>
    </location>
</feature>
<evidence type="ECO:0000256" key="1">
    <source>
        <dbReference type="ARBA" id="ARBA00001936"/>
    </source>
</evidence>
<evidence type="ECO:0000256" key="3">
    <source>
        <dbReference type="ARBA" id="ARBA00022721"/>
    </source>
</evidence>
<dbReference type="Gene3D" id="1.10.1520.10">
    <property type="entry name" value="Ribonuclease III domain"/>
    <property type="match status" value="2"/>
</dbReference>
<sequence>MSSKHPRTAQPPVPSPQAIRLRSYQTEMLEASLQKNVIVAMDTGSGKTHIAVARIRVELERNDKLIWFLTPSKTLAEQQYQVLSAELSGYGIRLLTGADGCEKWSDQRLWTAALANIRLVVATPAILLDALTHAFMHMASLALCVFDEAHHCTKKHPMSSIMKLFYHPARERGESVPHILGLSASPVVNSKEGTLQAIESNLNAITITPKQHRRELETFVHPPEVQNIVYTVLSDAPPGRLTAALTYLARTYDLSTDPYVLELTERDDEKSQKELGKIIMRRKTYCLDQLRALDIRAGFLLEQLGASMADWYVAACIRRFRSGLTSDCVVLPDLSEKERQHLARIFDRILELAPATPDTNRPNVTPKATELVKILVEHANPSLRGIIFVEQRVLVTALAEWLRGLPELKDHYQIAAFVGTSTSTNRKISVADLVTMQDQTPDLQAFRCGEKNLMIATNVLEEGIDVSACNVVICFDPPKNLVSFVQRRGRARQQQSKYFIFTKANDIGKANQPWTLLEAEMKKLYSDDTRQVFEALENHDLNKENRIYKVQSTQAVLTLDNAKSHLYHFCSVCISNAAGDVDLRPEFDTIQDQKTRLWTATVYLPAFVHPALRSARSAESWPREELAIKDAAFEVYVALHKAGLLNDNLLPPFHEHEESEDDDKQSDHSTLVQVSNRLSAWQKLCLPSQGLTSWSRWEVILESKDTVIVKMDMWLPFTAVTEPQAFKLHWNEEIEYTARLNPYSKTPHYLDAQQLDSLRRCTALVLQSVHSGRMSSNENDFPILFQPQNIQDLDKWLLDFGGQGATGPLDSSLESAGLVHVKSQSGRLFFLRSASRAENEDRLLLTPFPKRKDFLHPVRATNNTSMAYTSLESVPASECTVDRMPARYALFAAFSPSIMHRLDLTSTAAFLQTGMLKDIDMKDADLVLSALCSPSAGEPTDYNRLEYLGDQVLKHCAEIQVMAQHLKRPEAFLTSKRDKIVRNSTLAKAALQASLDEFIVSKPFTGAKWRPPLLSEMSGLDCGKREISSKTLADVVESLIGAAYFDGGMIKGLECIKLLLPTEVWHPLPHCFDLLLSDVNPAATTPGLSLLERMIGHEFEHKQLLMEAITHVSCRYNTNGLSYERLEFLGDSVLDLVITPRLFAHNKRLLRHWELHQAHEALVNKHFLGYCCMNYAIEQDENEILADVENGTYKAIPKPRKVHLHDFLRADAHTTQIKRQSVSKFHPLAPEIAKALHTEPKYPWSELVTLAPPKFFSDMIESVLGALYIDSRGDLGVCEDFVARLGILEYMQRILEEHVDCLHPKERIGILADQDSVRYSSKRLEEVVDDDDGGGANNHKSWMCAIEVGGVKILAVDGCASKEEGEVKAAAQACKVLEGRARKRKYEEYQA</sequence>
<dbReference type="InterPro" id="IPR001650">
    <property type="entry name" value="Helicase_C-like"/>
</dbReference>
<dbReference type="InterPro" id="IPR027417">
    <property type="entry name" value="P-loop_NTPase"/>
</dbReference>
<dbReference type="GO" id="GO:0004525">
    <property type="term" value="F:ribonuclease III activity"/>
    <property type="evidence" value="ECO:0007669"/>
    <property type="project" value="InterPro"/>
</dbReference>
<keyword evidence="21" id="KW-1185">Reference proteome</keyword>
<gene>
    <name evidence="20" type="ORF">AC578_1800</name>
</gene>
<evidence type="ECO:0000259" key="17">
    <source>
        <dbReference type="PROSITE" id="PS51192"/>
    </source>
</evidence>
<dbReference type="PANTHER" id="PTHR14950">
    <property type="entry name" value="DICER-RELATED"/>
    <property type="match status" value="1"/>
</dbReference>
<dbReference type="CDD" id="cd00593">
    <property type="entry name" value="RIBOc"/>
    <property type="match status" value="2"/>
</dbReference>
<comment type="similarity">
    <text evidence="15">Belongs to the helicase family. Dicer subfamily.</text>
</comment>
<keyword evidence="6" id="KW-0547">Nucleotide-binding</keyword>
<evidence type="ECO:0000256" key="7">
    <source>
        <dbReference type="ARBA" id="ARBA00022801"/>
    </source>
</evidence>
<reference evidence="20 21" key="1">
    <citation type="submission" date="2015-07" db="EMBL/GenBank/DDBJ databases">
        <title>Comparative genomics of the Sigatoka disease complex on banana suggests a link between parallel evolutionary changes in Pseudocercospora fijiensis and Pseudocercospora eumusae and increased virulence on the banana host.</title>
        <authorList>
            <person name="Chang T.-C."/>
            <person name="Salvucci A."/>
            <person name="Crous P.W."/>
            <person name="Stergiopoulos I."/>
        </authorList>
    </citation>
    <scope>NUCLEOTIDE SEQUENCE [LARGE SCALE GENOMIC DNA]</scope>
    <source>
        <strain evidence="20 21">CBS 114824</strain>
    </source>
</reference>
<protein>
    <recommendedName>
        <fullName evidence="22">Dicer-like protein 2</fullName>
    </recommendedName>
</protein>
<evidence type="ECO:0000256" key="2">
    <source>
        <dbReference type="ARBA" id="ARBA00001946"/>
    </source>
</evidence>
<comment type="function">
    <text evidence="14">Dicer-like endonuclease involved in cleaving double-stranded RNA in the RNA interference (RNAi) pathway. Produces 21 to 25 bp dsRNAs (siRNAs) which target the selective destruction of homologous RNAs leading to sequence-specific suppression of gene expression, called post-transcriptional gene silencing (PTGS). Part of a broad host defense response against viral infection and transposons.</text>
</comment>
<dbReference type="SMART" id="SM00535">
    <property type="entry name" value="RIBOc"/>
    <property type="match status" value="2"/>
</dbReference>